<accession>A0A9Q3BDV4</accession>
<feature type="transmembrane region" description="Helical" evidence="1">
    <location>
        <begin position="107"/>
        <end position="129"/>
    </location>
</feature>
<keyword evidence="1" id="KW-0472">Membrane</keyword>
<dbReference type="EMBL" id="AVOT02000501">
    <property type="protein sequence ID" value="MBW0463191.1"/>
    <property type="molecule type" value="Genomic_DNA"/>
</dbReference>
<reference evidence="2" key="1">
    <citation type="submission" date="2021-03" db="EMBL/GenBank/DDBJ databases">
        <title>Draft genome sequence of rust myrtle Austropuccinia psidii MF-1, a brazilian biotype.</title>
        <authorList>
            <person name="Quecine M.C."/>
            <person name="Pachon D.M.R."/>
            <person name="Bonatelli M.L."/>
            <person name="Correr F.H."/>
            <person name="Franceschini L.M."/>
            <person name="Leite T.F."/>
            <person name="Margarido G.R.A."/>
            <person name="Almeida C.A."/>
            <person name="Ferrarezi J.A."/>
            <person name="Labate C.A."/>
        </authorList>
    </citation>
    <scope>NUCLEOTIDE SEQUENCE</scope>
    <source>
        <strain evidence="2">MF-1</strain>
    </source>
</reference>
<evidence type="ECO:0000313" key="3">
    <source>
        <dbReference type="Proteomes" id="UP000765509"/>
    </source>
</evidence>
<evidence type="ECO:0000256" key="1">
    <source>
        <dbReference type="SAM" id="Phobius"/>
    </source>
</evidence>
<proteinExistence type="predicted"/>
<comment type="caution">
    <text evidence="2">The sequence shown here is derived from an EMBL/GenBank/DDBJ whole genome shotgun (WGS) entry which is preliminary data.</text>
</comment>
<dbReference type="AlphaFoldDB" id="A0A9Q3BDV4"/>
<keyword evidence="1" id="KW-0812">Transmembrane</keyword>
<gene>
    <name evidence="2" type="ORF">O181_002906</name>
</gene>
<name>A0A9Q3BDV4_9BASI</name>
<dbReference type="OrthoDB" id="7548346at2759"/>
<evidence type="ECO:0000313" key="2">
    <source>
        <dbReference type="EMBL" id="MBW0463191.1"/>
    </source>
</evidence>
<keyword evidence="3" id="KW-1185">Reference proteome</keyword>
<protein>
    <submittedName>
        <fullName evidence="2">Uncharacterized protein</fullName>
    </submittedName>
</protein>
<organism evidence="2 3">
    <name type="scientific">Austropuccinia psidii MF-1</name>
    <dbReference type="NCBI Taxonomy" id="1389203"/>
    <lineage>
        <taxon>Eukaryota</taxon>
        <taxon>Fungi</taxon>
        <taxon>Dikarya</taxon>
        <taxon>Basidiomycota</taxon>
        <taxon>Pucciniomycotina</taxon>
        <taxon>Pucciniomycetes</taxon>
        <taxon>Pucciniales</taxon>
        <taxon>Sphaerophragmiaceae</taxon>
        <taxon>Austropuccinia</taxon>
    </lineage>
</organism>
<keyword evidence="1" id="KW-1133">Transmembrane helix</keyword>
<dbReference type="Proteomes" id="UP000765509">
    <property type="component" value="Unassembled WGS sequence"/>
</dbReference>
<sequence length="148" mass="16636">MMGIEFPARGLREVCHSNSPPGSDPSIIANWSQANIEAVQLILSRLHQEIIFSVVDGTTVKSAKELWSKITLKYASQRVTNRGRTWVRLECLRFNGNIEEYIKECSYILFDIAGIGIFLPPAIMAYLILGKISCDSNLYDNVIDLMVL</sequence>